<dbReference type="PANTHER" id="PTHR33877:SF2">
    <property type="entry name" value="OS07G0170200 PROTEIN"/>
    <property type="match status" value="1"/>
</dbReference>
<keyword evidence="1" id="KW-0378">Hydrolase</keyword>
<keyword evidence="1" id="KW-0255">Endonuclease</keyword>
<organism evidence="1 2">
    <name type="scientific">Piscinibacter gummiphilus</name>
    <dbReference type="NCBI Taxonomy" id="946333"/>
    <lineage>
        <taxon>Bacteria</taxon>
        <taxon>Pseudomonadati</taxon>
        <taxon>Pseudomonadota</taxon>
        <taxon>Betaproteobacteria</taxon>
        <taxon>Burkholderiales</taxon>
        <taxon>Sphaerotilaceae</taxon>
        <taxon>Piscinibacter</taxon>
    </lineage>
</organism>
<dbReference type="CDD" id="cd00085">
    <property type="entry name" value="HNHc"/>
    <property type="match status" value="1"/>
</dbReference>
<dbReference type="RefSeq" id="WP_085749910.1">
    <property type="nucleotide sequence ID" value="NZ_BSPR01000008.1"/>
</dbReference>
<dbReference type="InterPro" id="IPR052892">
    <property type="entry name" value="NA-targeting_endonuclease"/>
</dbReference>
<dbReference type="InterPro" id="IPR029471">
    <property type="entry name" value="HNH_5"/>
</dbReference>
<proteinExistence type="predicted"/>
<dbReference type="Proteomes" id="UP000193427">
    <property type="component" value="Chromosome"/>
</dbReference>
<name>A0A1W6L685_9BURK</name>
<dbReference type="SMART" id="SM00507">
    <property type="entry name" value="HNHc"/>
    <property type="match status" value="1"/>
</dbReference>
<dbReference type="EMBL" id="CP015118">
    <property type="protein sequence ID" value="ARN19648.1"/>
    <property type="molecule type" value="Genomic_DNA"/>
</dbReference>
<dbReference type="InterPro" id="IPR003615">
    <property type="entry name" value="HNH_nuc"/>
</dbReference>
<dbReference type="GO" id="GO:0004519">
    <property type="term" value="F:endonuclease activity"/>
    <property type="evidence" value="ECO:0007669"/>
    <property type="project" value="UniProtKB-KW"/>
</dbReference>
<accession>A0A1W6L685</accession>
<keyword evidence="1" id="KW-0540">Nuclease</keyword>
<dbReference type="STRING" id="946333.A4W93_06815"/>
<dbReference type="Gene3D" id="1.10.30.50">
    <property type="match status" value="1"/>
</dbReference>
<dbReference type="OrthoDB" id="9802901at2"/>
<protein>
    <submittedName>
        <fullName evidence="1">Restriction endonuclease</fullName>
    </submittedName>
</protein>
<dbReference type="Pfam" id="PF14279">
    <property type="entry name" value="HNH_5"/>
    <property type="match status" value="1"/>
</dbReference>
<dbReference type="AlphaFoldDB" id="A0A1W6L685"/>
<evidence type="ECO:0000313" key="2">
    <source>
        <dbReference type="Proteomes" id="UP000193427"/>
    </source>
</evidence>
<sequence length="187" mass="20710">MHHDVLQLDINGTPQAWISPQEAALHYATHAVAWFDGDGPLTTLRGGINVATGLQSLIEVHPIIALRGMSKVNLFDIETAFCRNKLMRRDRHCCAYCGLAFPDRELTVDHILPQSRGGKDGWMSCVAACAACNFRKADRTPDEAGMPLLYLPYVPSRFEAFLLGGRRIRADVHGWLASRLPKGSRLS</sequence>
<dbReference type="PANTHER" id="PTHR33877">
    <property type="entry name" value="SLL1193 PROTEIN"/>
    <property type="match status" value="1"/>
</dbReference>
<reference evidence="1 2" key="1">
    <citation type="submission" date="2016-04" db="EMBL/GenBank/DDBJ databases">
        <title>Complete genome sequence of natural rubber-degrading, novel Gram-negative bacterium, Rhizobacter gummiphilus strain NS21.</title>
        <authorList>
            <person name="Tabata M."/>
            <person name="Kasai D."/>
            <person name="Fukuda M."/>
        </authorList>
    </citation>
    <scope>NUCLEOTIDE SEQUENCE [LARGE SCALE GENOMIC DNA]</scope>
    <source>
        <strain evidence="1 2">NS21</strain>
    </source>
</reference>
<gene>
    <name evidence="1" type="ORF">A4W93_06815</name>
</gene>
<evidence type="ECO:0000313" key="1">
    <source>
        <dbReference type="EMBL" id="ARN19648.1"/>
    </source>
</evidence>
<dbReference type="KEGG" id="rgu:A4W93_06815"/>
<keyword evidence="2" id="KW-1185">Reference proteome</keyword>